<protein>
    <submittedName>
        <fullName evidence="2">Uncharacterized protein</fullName>
    </submittedName>
</protein>
<reference evidence="2 3" key="1">
    <citation type="journal article" date="2019" name="Int. J. Syst. Evol. Microbiol.">
        <title>The Global Catalogue of Microorganisms (GCM) 10K type strain sequencing project: providing services to taxonomists for standard genome sequencing and annotation.</title>
        <authorList>
            <consortium name="The Broad Institute Genomics Platform"/>
            <consortium name="The Broad Institute Genome Sequencing Center for Infectious Disease"/>
            <person name="Wu L."/>
            <person name="Ma J."/>
        </authorList>
    </citation>
    <scope>NUCLEOTIDE SEQUENCE [LARGE SCALE GENOMIC DNA]</scope>
    <source>
        <strain evidence="2 3">DT72</strain>
    </source>
</reference>
<dbReference type="AlphaFoldDB" id="A0ABD5WIE2"/>
<name>A0ABD5WIE2_9EURY</name>
<proteinExistence type="predicted"/>
<keyword evidence="1" id="KW-0175">Coiled coil</keyword>
<gene>
    <name evidence="2" type="ORF">ACFQJ6_09320</name>
</gene>
<dbReference type="EMBL" id="JBHSZH010000005">
    <property type="protein sequence ID" value="MFC7080284.1"/>
    <property type="molecule type" value="Genomic_DNA"/>
</dbReference>
<accession>A0ABD5WIE2</accession>
<dbReference type="RefSeq" id="WP_382209578.1">
    <property type="nucleotide sequence ID" value="NZ_JBHSZH010000005.1"/>
</dbReference>
<evidence type="ECO:0000313" key="3">
    <source>
        <dbReference type="Proteomes" id="UP001596407"/>
    </source>
</evidence>
<evidence type="ECO:0000256" key="1">
    <source>
        <dbReference type="SAM" id="Coils"/>
    </source>
</evidence>
<feature type="coiled-coil region" evidence="1">
    <location>
        <begin position="238"/>
        <end position="302"/>
    </location>
</feature>
<comment type="caution">
    <text evidence="2">The sequence shown here is derived from an EMBL/GenBank/DDBJ whole genome shotgun (WGS) entry which is preliminary data.</text>
</comment>
<keyword evidence="3" id="KW-1185">Reference proteome</keyword>
<organism evidence="2 3">
    <name type="scientific">Halorussus caseinilyticus</name>
    <dbReference type="NCBI Taxonomy" id="3034025"/>
    <lineage>
        <taxon>Archaea</taxon>
        <taxon>Methanobacteriati</taxon>
        <taxon>Methanobacteriota</taxon>
        <taxon>Stenosarchaea group</taxon>
        <taxon>Halobacteria</taxon>
        <taxon>Halobacteriales</taxon>
        <taxon>Haladaptataceae</taxon>
        <taxon>Halorussus</taxon>
    </lineage>
</organism>
<sequence>MTDATHPITQSALRAFAREYLAGLGASLREDGNRWRVRLPSHVDVGFSDDREFEVVLGDERRDDTDESHLLTPDSEFAQQLLAEASEMARVGRLALTEDHLAGDYRYPAWITAGSAEVADATFHPYYDRTGVCAFVRIGVETVSEYQTQFLRAVAVDAESETRLPGIAERLVTEFYAPKSEPAADRTTETDDATISPDGLADAIAAGQRTATETVRSEIEEVRRSATRAADSEFEEYRQLREQRLDELRDEIDSVSNRLQTIAAEADDAESRQRRVEILEKRRELKDRKADVEAELEKVCREKERGYAEKRREIYDRHALDVTTTPLAVTLVTYERGEIDLRLREGVEPSRSASPTQSARE</sequence>
<dbReference type="Proteomes" id="UP001596407">
    <property type="component" value="Unassembled WGS sequence"/>
</dbReference>
<evidence type="ECO:0000313" key="2">
    <source>
        <dbReference type="EMBL" id="MFC7080284.1"/>
    </source>
</evidence>